<dbReference type="VEuPathDB" id="FungiDB:GMDG_01463"/>
<dbReference type="RefSeq" id="XP_024326729.1">
    <property type="nucleotide sequence ID" value="XM_024465808.1"/>
</dbReference>
<proteinExistence type="predicted"/>
<reference evidence="1" key="1">
    <citation type="submission" date="2016-03" db="EMBL/GenBank/DDBJ databases">
        <title>Updated assembly of Pseudogymnoascus destructans, the fungus causing white-nose syndrome of bats.</title>
        <authorList>
            <person name="Palmer J.M."/>
            <person name="Drees K.P."/>
            <person name="Foster J.T."/>
            <person name="Lindner D.L."/>
        </authorList>
    </citation>
    <scope>NUCLEOTIDE SEQUENCE [LARGE SCALE GENOMIC DNA]</scope>
    <source>
        <strain evidence="1">20631-21</strain>
    </source>
</reference>
<dbReference type="Proteomes" id="UP000077154">
    <property type="component" value="Unassembled WGS sequence"/>
</dbReference>
<organism evidence="1">
    <name type="scientific">Pseudogymnoascus destructans</name>
    <dbReference type="NCBI Taxonomy" id="655981"/>
    <lineage>
        <taxon>Eukaryota</taxon>
        <taxon>Fungi</taxon>
        <taxon>Dikarya</taxon>
        <taxon>Ascomycota</taxon>
        <taxon>Pezizomycotina</taxon>
        <taxon>Leotiomycetes</taxon>
        <taxon>Thelebolales</taxon>
        <taxon>Thelebolaceae</taxon>
        <taxon>Pseudogymnoascus</taxon>
    </lineage>
</organism>
<dbReference type="AlphaFoldDB" id="A0A177AJW0"/>
<dbReference type="EMBL" id="KV441389">
    <property type="protein sequence ID" value="OAF61454.1"/>
    <property type="molecule type" value="Genomic_DNA"/>
</dbReference>
<name>A0A177AJW0_9PEZI</name>
<protein>
    <submittedName>
        <fullName evidence="1">Uncharacterized protein</fullName>
    </submittedName>
</protein>
<dbReference type="GeneID" id="36285224"/>
<accession>A0A177AJW0</accession>
<dbReference type="OrthoDB" id="3942336at2759"/>
<gene>
    <name evidence="1" type="ORF">VC83_02140</name>
</gene>
<sequence>MRTADAMRSGQVYGRTIEEVLEHAAAQPSRRIFWVNPTWPVIPAITNSGVALNFSKPANVNQLECSIREQASAMGHSEGAFQRGTTEKYAERESIFVLNQKEKAVERVGEDPFGLQIAPTPYQKPARLLSRDIDLAAAKYPGLGRRRVADRACSS</sequence>
<evidence type="ECO:0000313" key="1">
    <source>
        <dbReference type="EMBL" id="OAF61454.1"/>
    </source>
</evidence>